<sequence length="191" mass="22088">MPEAHPDRIMSFETATAFAQWLELNHATESELWVKIFKKGSGIVSVNWDDVVIESLCWGWIDGIKKSLDEQAYLQRITPRKARSVWSKRNRQHVERLIAEGKMMASGLVHVHAAQSDGRWDKAYAVSEMKVPEDFIKALEVKPEAKQFFESLNKSSHQTISYALSSCKKAETRERRFVKYMDMMLNQQKPV</sequence>
<evidence type="ECO:0000313" key="2">
    <source>
        <dbReference type="Proteomes" id="UP001257914"/>
    </source>
</evidence>
<evidence type="ECO:0000313" key="1">
    <source>
        <dbReference type="EMBL" id="MDU0114644.1"/>
    </source>
</evidence>
<accession>A0ABU3R567</accession>
<keyword evidence="2" id="KW-1185">Reference proteome</keyword>
<comment type="caution">
    <text evidence="1">The sequence shown here is derived from an EMBL/GenBank/DDBJ whole genome shotgun (WGS) entry which is preliminary data.</text>
</comment>
<dbReference type="EMBL" id="JAWCUA010000010">
    <property type="protein sequence ID" value="MDU0114644.1"/>
    <property type="molecule type" value="Genomic_DNA"/>
</dbReference>
<protein>
    <submittedName>
        <fullName evidence="1">YdeI/OmpD-associated family protein</fullName>
    </submittedName>
</protein>
<reference evidence="1 2" key="1">
    <citation type="submission" date="2023-10" db="EMBL/GenBank/DDBJ databases">
        <title>Psychrosphaera aquimaarina strain SW33 isolated from seawater.</title>
        <authorList>
            <person name="Bayburt H."/>
            <person name="Kim J.M."/>
            <person name="Choi B.J."/>
            <person name="Jeon C.O."/>
        </authorList>
    </citation>
    <scope>NUCLEOTIDE SEQUENCE [LARGE SCALE GENOMIC DNA]</scope>
    <source>
        <strain evidence="1 2">KCTC 52743</strain>
    </source>
</reference>
<dbReference type="Proteomes" id="UP001257914">
    <property type="component" value="Unassembled WGS sequence"/>
</dbReference>
<name>A0ABU3R567_9GAMM</name>
<dbReference type="RefSeq" id="WP_315948318.1">
    <property type="nucleotide sequence ID" value="NZ_JAWCUA010000010.1"/>
</dbReference>
<gene>
    <name evidence="1" type="ORF">RT723_16945</name>
</gene>
<proteinExistence type="predicted"/>
<dbReference type="Pfam" id="PF13376">
    <property type="entry name" value="OmdA"/>
    <property type="match status" value="1"/>
</dbReference>
<organism evidence="1 2">
    <name type="scientific">Psychrosphaera aquimarina</name>
    <dbReference type="NCBI Taxonomy" id="2044854"/>
    <lineage>
        <taxon>Bacteria</taxon>
        <taxon>Pseudomonadati</taxon>
        <taxon>Pseudomonadota</taxon>
        <taxon>Gammaproteobacteria</taxon>
        <taxon>Alteromonadales</taxon>
        <taxon>Pseudoalteromonadaceae</taxon>
        <taxon>Psychrosphaera</taxon>
    </lineage>
</organism>